<keyword evidence="1" id="KW-0472">Membrane</keyword>
<reference evidence="3" key="1">
    <citation type="journal article" date="2019" name="Int. J. Syst. Evol. Microbiol.">
        <title>The Global Catalogue of Microorganisms (GCM) 10K type strain sequencing project: providing services to taxonomists for standard genome sequencing and annotation.</title>
        <authorList>
            <consortium name="The Broad Institute Genomics Platform"/>
            <consortium name="The Broad Institute Genome Sequencing Center for Infectious Disease"/>
            <person name="Wu L."/>
            <person name="Ma J."/>
        </authorList>
    </citation>
    <scope>NUCLEOTIDE SEQUENCE [LARGE SCALE GENOMIC DNA]</scope>
    <source>
        <strain evidence="3">JCM 18424</strain>
    </source>
</reference>
<evidence type="ECO:0000313" key="2">
    <source>
        <dbReference type="EMBL" id="GAA5101564.1"/>
    </source>
</evidence>
<sequence length="118" mass="13120">MTIKQQKGSFLLEFLIALGIFSIAIVGLVKLQNRATADLSDLGSDMAIPILIDDFTARINIAPNNVIDNRSWNELKVTANVMMKDIEKGEDKNTIRIIDMIDPSKKNDYTVVIDLNGI</sequence>
<protein>
    <recommendedName>
        <fullName evidence="4">Type II secretion system protein</fullName>
    </recommendedName>
</protein>
<accession>A0ABP9MW43</accession>
<organism evidence="2 3">
    <name type="scientific">Wohlfahrtiimonas larvae</name>
    <dbReference type="NCBI Taxonomy" id="1157986"/>
    <lineage>
        <taxon>Bacteria</taxon>
        <taxon>Pseudomonadati</taxon>
        <taxon>Pseudomonadota</taxon>
        <taxon>Gammaproteobacteria</taxon>
        <taxon>Cardiobacteriales</taxon>
        <taxon>Ignatzschineriaceae</taxon>
        <taxon>Wohlfahrtiimonas</taxon>
    </lineage>
</organism>
<keyword evidence="1" id="KW-1133">Transmembrane helix</keyword>
<gene>
    <name evidence="2" type="ORF">GCM10023338_17820</name>
</gene>
<keyword evidence="1" id="KW-0812">Transmembrane</keyword>
<dbReference type="RefSeq" id="WP_077925656.1">
    <property type="nucleotide sequence ID" value="NZ_BAABKE010000005.1"/>
</dbReference>
<dbReference type="EMBL" id="BAABKE010000005">
    <property type="protein sequence ID" value="GAA5101564.1"/>
    <property type="molecule type" value="Genomic_DNA"/>
</dbReference>
<keyword evidence="3" id="KW-1185">Reference proteome</keyword>
<feature type="transmembrane region" description="Helical" evidence="1">
    <location>
        <begin position="12"/>
        <end position="31"/>
    </location>
</feature>
<comment type="caution">
    <text evidence="2">The sequence shown here is derived from an EMBL/GenBank/DDBJ whole genome shotgun (WGS) entry which is preliminary data.</text>
</comment>
<name>A0ABP9MW43_9GAMM</name>
<evidence type="ECO:0000256" key="1">
    <source>
        <dbReference type="SAM" id="Phobius"/>
    </source>
</evidence>
<evidence type="ECO:0008006" key="4">
    <source>
        <dbReference type="Google" id="ProtNLM"/>
    </source>
</evidence>
<dbReference type="Proteomes" id="UP001500631">
    <property type="component" value="Unassembled WGS sequence"/>
</dbReference>
<proteinExistence type="predicted"/>
<evidence type="ECO:0000313" key="3">
    <source>
        <dbReference type="Proteomes" id="UP001500631"/>
    </source>
</evidence>